<feature type="region of interest" description="Disordered" evidence="1">
    <location>
        <begin position="464"/>
        <end position="484"/>
    </location>
</feature>
<dbReference type="Pfam" id="PF00514">
    <property type="entry name" value="Arm"/>
    <property type="match status" value="1"/>
</dbReference>
<dbReference type="SUPFAM" id="SSF48371">
    <property type="entry name" value="ARM repeat"/>
    <property type="match status" value="1"/>
</dbReference>
<dbReference type="AlphaFoldDB" id="A0A336M6F0"/>
<dbReference type="Gene3D" id="3.30.710.10">
    <property type="entry name" value="Potassium Channel Kv1.1, Chain A"/>
    <property type="match status" value="1"/>
</dbReference>
<dbReference type="EMBL" id="UFQS01000449">
    <property type="protein sequence ID" value="SSX04094.1"/>
    <property type="molecule type" value="Genomic_DNA"/>
</dbReference>
<dbReference type="PANTHER" id="PTHR23312">
    <property type="entry name" value="ARMC5 ARMADILLO REPEAT-CONTAINING -RELATED"/>
    <property type="match status" value="1"/>
</dbReference>
<reference evidence="3" key="1">
    <citation type="submission" date="2018-04" db="EMBL/GenBank/DDBJ databases">
        <authorList>
            <person name="Go L.Y."/>
            <person name="Mitchell J.A."/>
        </authorList>
    </citation>
    <scope>NUCLEOTIDE SEQUENCE</scope>
    <source>
        <tissue evidence="3">Whole organism</tissue>
    </source>
</reference>
<reference evidence="4" key="2">
    <citation type="submission" date="2018-07" db="EMBL/GenBank/DDBJ databases">
        <authorList>
            <person name="Quirk P.G."/>
            <person name="Krulwich T.A."/>
        </authorList>
    </citation>
    <scope>NUCLEOTIDE SEQUENCE</scope>
</reference>
<dbReference type="InterPro" id="IPR011989">
    <property type="entry name" value="ARM-like"/>
</dbReference>
<dbReference type="CDD" id="cd18186">
    <property type="entry name" value="BTB_POZ_ZBTB_KLHL-like"/>
    <property type="match status" value="1"/>
</dbReference>
<dbReference type="VEuPathDB" id="VectorBase:CSON010826"/>
<sequence length="1013" mass="114621">MGSKQHNDLKKAISDLKCCTDKGTVCKLLIKIRVSLASSDDIKKFVEYGGVPLLIHYLKKPYETILDVALSALGNVCMYQEGALKALDNNIIPSLNSILSSVSSKSIKLRCVRLLGNLGQHMKQTTVHMEASFKIMLNNLCNEFDELLGSETIQENIGYVTMLIRTVRIMWKNRQASNTFMMRGIIKKVMIVLYTCFEHPNLPVLEEPSNSIRLGETVILKRGTSPDRIVTREKFLTLIRDIDNHKNSDIIGYEPVRDASSENIHECQLIDKKEVKALLTGILKLLEVATNNTNISIVTQVLSCPPANQCFSSLLQTEDISIVLKIMASLVTFQISKQVLTTLDVVTKVSNLAMNQNCSEQDLCNSIKILCNLTVDACNRGKLRRIGIFPTLIKICNESTSDEETEMILVAFYQFRFDHLSLDNLLKEGIILMLIKLLQKHLKEKSYELKHEVAENIVQDEKNKKRKQNVDEGTLPRSKSIRESSPDTILNFNNKYLTTSNIYASPFMRSPSPYRDPGSPASSSGYSSANIQDSPNYTYSPVCSDTEDEEDEKIDSNNKNDLDIEKPPESEETKEIFDISTLMHDDNSVHSIASDADENKVQESKSTETKFDLVECVLKLLLELSKRNATHPDFVRVSTLDTFLCVYSTIETAQKDVAQVLRKILKQIHNFIPILKQNFIFKLYQNRRLTNCTENCSACTVMECEVNDLLSVMGESAQSGYGIGELTHFLLRGESDLKLQAAIISMYLIKCTKSLYKLLFVHNALDIVLNLIFNDAASNKMMANYASTGFTVMAHNLNITVVSSANNDDFDNKATIVDYDEIEDCKKIGQNVEKDNCVTFIVENNENIVFDREILMKASDFFDTMFKSDFKEAQENTVNLKNISASGLKYFLLLINEAIIEDSPIIYLNKNMKSCLEAYGLAKLYLLCDLELALLEIIKKIINHTNVITVLEYSFKNFNSELLGIAMNYYLNSGYITGEEKTKMFNEAHSSNYQKQWLERLKDTILLKVNYGE</sequence>
<feature type="compositionally biased region" description="Polar residues" evidence="1">
    <location>
        <begin position="530"/>
        <end position="543"/>
    </location>
</feature>
<gene>
    <name evidence="4" type="primary">CSON010826</name>
</gene>
<dbReference type="GO" id="GO:0009653">
    <property type="term" value="P:anatomical structure morphogenesis"/>
    <property type="evidence" value="ECO:0007669"/>
    <property type="project" value="TreeGrafter"/>
</dbReference>
<dbReference type="Gene3D" id="1.25.10.10">
    <property type="entry name" value="Leucine-rich Repeat Variant"/>
    <property type="match status" value="2"/>
</dbReference>
<dbReference type="SUPFAM" id="SSF54695">
    <property type="entry name" value="POZ domain"/>
    <property type="match status" value="1"/>
</dbReference>
<evidence type="ECO:0000256" key="1">
    <source>
        <dbReference type="SAM" id="MobiDB-lite"/>
    </source>
</evidence>
<accession>A0A336M6F0</accession>
<dbReference type="InterPro" id="IPR000210">
    <property type="entry name" value="BTB/POZ_dom"/>
</dbReference>
<dbReference type="InterPro" id="IPR011333">
    <property type="entry name" value="SKP1/BTB/POZ_sf"/>
</dbReference>
<dbReference type="SMART" id="SM00185">
    <property type="entry name" value="ARM"/>
    <property type="match status" value="2"/>
</dbReference>
<feature type="region of interest" description="Disordered" evidence="1">
    <location>
        <begin position="507"/>
        <end position="573"/>
    </location>
</feature>
<dbReference type="PANTHER" id="PTHR23312:SF8">
    <property type="entry name" value="ARMADILLO REPEAT-CONTAINING PROTEIN 5"/>
    <property type="match status" value="1"/>
</dbReference>
<evidence type="ECO:0000259" key="2">
    <source>
        <dbReference type="PROSITE" id="PS50097"/>
    </source>
</evidence>
<evidence type="ECO:0000313" key="4">
    <source>
        <dbReference type="EMBL" id="SSX24459.1"/>
    </source>
</evidence>
<dbReference type="EMBL" id="UFQT01000449">
    <property type="protein sequence ID" value="SSX24459.1"/>
    <property type="molecule type" value="Genomic_DNA"/>
</dbReference>
<feature type="compositionally biased region" description="Low complexity" evidence="1">
    <location>
        <begin position="517"/>
        <end position="529"/>
    </location>
</feature>
<dbReference type="PROSITE" id="PS50097">
    <property type="entry name" value="BTB"/>
    <property type="match status" value="1"/>
</dbReference>
<dbReference type="Pfam" id="PF00651">
    <property type="entry name" value="BTB"/>
    <property type="match status" value="1"/>
</dbReference>
<organism evidence="4">
    <name type="scientific">Culicoides sonorensis</name>
    <name type="common">Biting midge</name>
    <dbReference type="NCBI Taxonomy" id="179676"/>
    <lineage>
        <taxon>Eukaryota</taxon>
        <taxon>Metazoa</taxon>
        <taxon>Ecdysozoa</taxon>
        <taxon>Arthropoda</taxon>
        <taxon>Hexapoda</taxon>
        <taxon>Insecta</taxon>
        <taxon>Pterygota</taxon>
        <taxon>Neoptera</taxon>
        <taxon>Endopterygota</taxon>
        <taxon>Diptera</taxon>
        <taxon>Nematocera</taxon>
        <taxon>Chironomoidea</taxon>
        <taxon>Ceratopogonidae</taxon>
        <taxon>Ceratopogoninae</taxon>
        <taxon>Culicoides</taxon>
        <taxon>Monoculicoides</taxon>
    </lineage>
</organism>
<protein>
    <submittedName>
        <fullName evidence="4">CSON010826 protein</fullName>
    </submittedName>
</protein>
<feature type="compositionally biased region" description="Basic and acidic residues" evidence="1">
    <location>
        <begin position="554"/>
        <end position="573"/>
    </location>
</feature>
<proteinExistence type="predicted"/>
<dbReference type="OMA" id="RNCDYAL"/>
<feature type="domain" description="BTB" evidence="2">
    <location>
        <begin position="836"/>
        <end position="904"/>
    </location>
</feature>
<dbReference type="InterPro" id="IPR000225">
    <property type="entry name" value="Armadillo"/>
</dbReference>
<evidence type="ECO:0000313" key="3">
    <source>
        <dbReference type="EMBL" id="SSX04094.1"/>
    </source>
</evidence>
<dbReference type="GO" id="GO:0005829">
    <property type="term" value="C:cytosol"/>
    <property type="evidence" value="ECO:0007669"/>
    <property type="project" value="TreeGrafter"/>
</dbReference>
<name>A0A336M6F0_CULSO</name>
<dbReference type="InterPro" id="IPR016024">
    <property type="entry name" value="ARM-type_fold"/>
</dbReference>